<dbReference type="GO" id="GO:0000155">
    <property type="term" value="F:phosphorelay sensor kinase activity"/>
    <property type="evidence" value="ECO:0007669"/>
    <property type="project" value="InterPro"/>
</dbReference>
<gene>
    <name evidence="2" type="ORF">FH759_03835</name>
</gene>
<dbReference type="InterPro" id="IPR011104">
    <property type="entry name" value="Hpr_kin/Pase_C"/>
</dbReference>
<proteinExistence type="predicted"/>
<dbReference type="GO" id="GO:0006109">
    <property type="term" value="P:regulation of carbohydrate metabolic process"/>
    <property type="evidence" value="ECO:0007669"/>
    <property type="project" value="InterPro"/>
</dbReference>
<evidence type="ECO:0000313" key="3">
    <source>
        <dbReference type="Proteomes" id="UP000483078"/>
    </source>
</evidence>
<dbReference type="Pfam" id="PF07475">
    <property type="entry name" value="Hpr_kinase_C"/>
    <property type="match status" value="1"/>
</dbReference>
<dbReference type="Proteomes" id="UP000483078">
    <property type="component" value="Unassembled WGS sequence"/>
</dbReference>
<sequence>MHASCVAVAGAAVLITGRSGAGKSGLALRLMAMGATLVSDDRTQLRTEGKDLLADVPAAIRGQIEARFVGILPARCAGPTPVRLLVDLDRVETERLPPDRSRVILGCTVPVLHNSTTDHFSAALMQYLKGAGGT</sequence>
<reference evidence="2 3" key="1">
    <citation type="submission" date="2019-06" db="EMBL/GenBank/DDBJ databases">
        <title>Enrichment of Autotrophic Halophilic Microorganisms from Red Sea Brine Pool Using Microbial Electrosynthesis System.</title>
        <authorList>
            <person name="Alqahtani M.F."/>
            <person name="Bajracharya S."/>
            <person name="Katuri K.P."/>
            <person name="Ali M."/>
            <person name="Saikaly P.E."/>
        </authorList>
    </citation>
    <scope>NUCLEOTIDE SEQUENCE [LARGE SCALE GENOMIC DNA]</scope>
    <source>
        <strain evidence="2">MES6</strain>
    </source>
</reference>
<keyword evidence="2" id="KW-0418">Kinase</keyword>
<dbReference type="Gene3D" id="3.40.50.300">
    <property type="entry name" value="P-loop containing nucleotide triphosphate hydrolases"/>
    <property type="match status" value="1"/>
</dbReference>
<dbReference type="EMBL" id="VENJ01000004">
    <property type="protein sequence ID" value="MTJ03814.1"/>
    <property type="molecule type" value="Genomic_DNA"/>
</dbReference>
<dbReference type="CDD" id="cd01918">
    <property type="entry name" value="HprK_C"/>
    <property type="match status" value="1"/>
</dbReference>
<evidence type="ECO:0000259" key="1">
    <source>
        <dbReference type="Pfam" id="PF07475"/>
    </source>
</evidence>
<dbReference type="GO" id="GO:0005524">
    <property type="term" value="F:ATP binding"/>
    <property type="evidence" value="ECO:0007669"/>
    <property type="project" value="InterPro"/>
</dbReference>
<dbReference type="SUPFAM" id="SSF53795">
    <property type="entry name" value="PEP carboxykinase-like"/>
    <property type="match status" value="1"/>
</dbReference>
<comment type="caution">
    <text evidence="2">The sequence shown here is derived from an EMBL/GenBank/DDBJ whole genome shotgun (WGS) entry which is preliminary data.</text>
</comment>
<name>A0A7C9L7K0_9RHOB</name>
<keyword evidence="2" id="KW-0808">Transferase</keyword>
<organism evidence="2 3">
    <name type="scientific">Sediminimonas qiaohouensis</name>
    <dbReference type="NCBI Taxonomy" id="552061"/>
    <lineage>
        <taxon>Bacteria</taxon>
        <taxon>Pseudomonadati</taxon>
        <taxon>Pseudomonadota</taxon>
        <taxon>Alphaproteobacteria</taxon>
        <taxon>Rhodobacterales</taxon>
        <taxon>Roseobacteraceae</taxon>
        <taxon>Sediminimonas</taxon>
    </lineage>
</organism>
<dbReference type="InterPro" id="IPR027417">
    <property type="entry name" value="P-loop_NTPase"/>
</dbReference>
<feature type="domain" description="HPr kinase/phosphorylase C-terminal" evidence="1">
    <location>
        <begin position="1"/>
        <end position="73"/>
    </location>
</feature>
<evidence type="ECO:0000313" key="2">
    <source>
        <dbReference type="EMBL" id="MTJ03814.1"/>
    </source>
</evidence>
<protein>
    <submittedName>
        <fullName evidence="2">Serine kinase</fullName>
    </submittedName>
</protein>
<dbReference type="AlphaFoldDB" id="A0A7C9L7K0"/>
<accession>A0A7C9L7K0</accession>